<keyword evidence="3" id="KW-0206">Cytoskeleton</keyword>
<dbReference type="OrthoDB" id="417208at2759"/>
<dbReference type="SUPFAM" id="SSF51161">
    <property type="entry name" value="Trimeric LpxA-like enzymes"/>
    <property type="match status" value="1"/>
</dbReference>
<reference evidence="6 7" key="1">
    <citation type="submission" date="2016-10" db="EMBL/GenBank/DDBJ databases">
        <authorList>
            <person name="de Groot N.N."/>
        </authorList>
    </citation>
    <scope>NUCLEOTIDE SEQUENCE [LARGE SCALE GENOMIC DNA]</scope>
    <source>
        <strain evidence="6 7">CBS 141442</strain>
    </source>
</reference>
<evidence type="ECO:0000256" key="1">
    <source>
        <dbReference type="ARBA" id="ARBA00004245"/>
    </source>
</evidence>
<accession>A0A1L0BTP9</accession>
<organism evidence="6 7">
    <name type="scientific">Sungouiella intermedia</name>
    <dbReference type="NCBI Taxonomy" id="45354"/>
    <lineage>
        <taxon>Eukaryota</taxon>
        <taxon>Fungi</taxon>
        <taxon>Dikarya</taxon>
        <taxon>Ascomycota</taxon>
        <taxon>Saccharomycotina</taxon>
        <taxon>Pichiomycetes</taxon>
        <taxon>Metschnikowiaceae</taxon>
        <taxon>Sungouiella</taxon>
    </lineage>
</organism>
<comment type="similarity">
    <text evidence="4">Belongs to the dynactin subunits 5/6 family. Dynactin subunit 5 subfamily.</text>
</comment>
<dbReference type="STRING" id="45354.A0A1L0BTP9"/>
<evidence type="ECO:0000256" key="2">
    <source>
        <dbReference type="ARBA" id="ARBA00022490"/>
    </source>
</evidence>
<dbReference type="Pfam" id="PF21711">
    <property type="entry name" value="DCTN5"/>
    <property type="match status" value="1"/>
</dbReference>
<dbReference type="EMBL" id="LT635759">
    <property type="protein sequence ID" value="SGZ53626.1"/>
    <property type="molecule type" value="Genomic_DNA"/>
</dbReference>
<dbReference type="PANTHER" id="PTHR46126">
    <property type="entry name" value="DYNACTIN SUBUNIT 5"/>
    <property type="match status" value="1"/>
</dbReference>
<dbReference type="PANTHER" id="PTHR46126:SF1">
    <property type="entry name" value="DYNACTIN SUBUNIT 5"/>
    <property type="match status" value="1"/>
</dbReference>
<dbReference type="GO" id="GO:0005869">
    <property type="term" value="C:dynactin complex"/>
    <property type="evidence" value="ECO:0007669"/>
    <property type="project" value="TreeGrafter"/>
</dbReference>
<evidence type="ECO:0000313" key="7">
    <source>
        <dbReference type="Proteomes" id="UP000182334"/>
    </source>
</evidence>
<keyword evidence="7" id="KW-1185">Reference proteome</keyword>
<evidence type="ECO:0000256" key="4">
    <source>
        <dbReference type="ARBA" id="ARBA00034706"/>
    </source>
</evidence>
<protein>
    <recommendedName>
        <fullName evidence="5">Dynactin subunit 5</fullName>
    </recommendedName>
</protein>
<sequence>MDDWIETATGNRISRLAAINGAKSISISDNCTIGENCTLNGSVKTLTPKEPAILLGKYCFLANNVTIDPPILKVVNGENIFSNVTIGNYTSIGESTVIRLTQLGNRVSIGSNCELGQMSTINDCCVVEDNTRIPAKAVIPPYSRISGIAGKDFQVEELGPGYRKILESDARIRHVLG</sequence>
<dbReference type="Gene3D" id="2.160.10.10">
    <property type="entry name" value="Hexapeptide repeat proteins"/>
    <property type="match status" value="1"/>
</dbReference>
<gene>
    <name evidence="6" type="ORF">SAMEA4029010_CIC11G00000002231</name>
</gene>
<evidence type="ECO:0000256" key="3">
    <source>
        <dbReference type="ARBA" id="ARBA00023212"/>
    </source>
</evidence>
<dbReference type="AlphaFoldDB" id="A0A1L0BTP9"/>
<dbReference type="InterPro" id="IPR047125">
    <property type="entry name" value="DCTN5"/>
</dbReference>
<name>A0A1L0BTP9_9ASCO</name>
<keyword evidence="2" id="KW-0963">Cytoplasm</keyword>
<evidence type="ECO:0000313" key="6">
    <source>
        <dbReference type="EMBL" id="SGZ53626.1"/>
    </source>
</evidence>
<evidence type="ECO:0000256" key="5">
    <source>
        <dbReference type="ARBA" id="ARBA00034865"/>
    </source>
</evidence>
<dbReference type="Proteomes" id="UP000182334">
    <property type="component" value="Chromosome IV"/>
</dbReference>
<comment type="subcellular location">
    <subcellularLocation>
        <location evidence="1">Cytoplasm</location>
        <location evidence="1">Cytoskeleton</location>
    </subcellularLocation>
</comment>
<proteinExistence type="inferred from homology"/>
<dbReference type="InterPro" id="IPR011004">
    <property type="entry name" value="Trimer_LpxA-like_sf"/>
</dbReference>